<accession>A0A256A7V6</accession>
<dbReference type="OrthoDB" id="5903604at2"/>
<keyword evidence="2" id="KW-1185">Reference proteome</keyword>
<name>A0A256A7V6_9FLAO</name>
<organism evidence="1 2">
    <name type="scientific">Flavobacterium cyanobacteriorum</name>
    <dbReference type="NCBI Taxonomy" id="2022802"/>
    <lineage>
        <taxon>Bacteria</taxon>
        <taxon>Pseudomonadati</taxon>
        <taxon>Bacteroidota</taxon>
        <taxon>Flavobacteriia</taxon>
        <taxon>Flavobacteriales</taxon>
        <taxon>Flavobacteriaceae</taxon>
        <taxon>Flavobacterium</taxon>
    </lineage>
</organism>
<reference evidence="1 2" key="1">
    <citation type="submission" date="2017-07" db="EMBL/GenBank/DDBJ databases">
        <title>Flavobacterium cyanobacteriorum sp. nov., isolated from cyanobacterial aggregates in a eutrophic lake.</title>
        <authorList>
            <person name="Cai H."/>
        </authorList>
    </citation>
    <scope>NUCLEOTIDE SEQUENCE [LARGE SCALE GENOMIC DNA]</scope>
    <source>
        <strain evidence="1 2">TH021</strain>
    </source>
</reference>
<comment type="caution">
    <text evidence="1">The sequence shown here is derived from an EMBL/GenBank/DDBJ whole genome shotgun (WGS) entry which is preliminary data.</text>
</comment>
<evidence type="ECO:0000313" key="2">
    <source>
        <dbReference type="Proteomes" id="UP000216605"/>
    </source>
</evidence>
<evidence type="ECO:0000313" key="1">
    <source>
        <dbReference type="EMBL" id="OYQ49265.1"/>
    </source>
</evidence>
<proteinExistence type="predicted"/>
<dbReference type="Pfam" id="PF14253">
    <property type="entry name" value="AbiH"/>
    <property type="match status" value="1"/>
</dbReference>
<protein>
    <recommendedName>
        <fullName evidence="3">Bacteriophage abortive infection AbiH</fullName>
    </recommendedName>
</protein>
<dbReference type="Proteomes" id="UP000216605">
    <property type="component" value="Unassembled WGS sequence"/>
</dbReference>
<dbReference type="InterPro" id="IPR025935">
    <property type="entry name" value="AbiH"/>
</dbReference>
<dbReference type="RefSeq" id="WP_094411483.1">
    <property type="nucleotide sequence ID" value="NZ_NOXV01000043.1"/>
</dbReference>
<dbReference type="AlphaFoldDB" id="A0A256A7V6"/>
<evidence type="ECO:0008006" key="3">
    <source>
        <dbReference type="Google" id="ProtNLM"/>
    </source>
</evidence>
<gene>
    <name evidence="1" type="ORF">CHU92_00385</name>
</gene>
<sequence>MNRLIIIGNGFDLAHGLPTGYCNFIDWYWNAIISKFSDLKNKFYEDDFTKVHLRFKQSSWYSAINDLKKTKNYNHFKNFIGKYSETYNPIYPEENFNRSYLQFKNNPVLNKI</sequence>
<dbReference type="EMBL" id="NOXV01000043">
    <property type="protein sequence ID" value="OYQ49265.1"/>
    <property type="molecule type" value="Genomic_DNA"/>
</dbReference>